<dbReference type="InterPro" id="IPR051685">
    <property type="entry name" value="Ycf3/AcsC/BcsC/TPR_MFPF"/>
</dbReference>
<feature type="chain" id="PRO_5017769485" evidence="4">
    <location>
        <begin position="19"/>
        <end position="927"/>
    </location>
</feature>
<reference evidence="5 6" key="1">
    <citation type="submission" date="2018-08" db="EMBL/GenBank/DDBJ databases">
        <title>Thalassotalea euphylliae genome.</title>
        <authorList>
            <person name="Summers S."/>
            <person name="Rice S.A."/>
            <person name="Freckelton M.L."/>
            <person name="Nedved B.T."/>
            <person name="Hadfield M.G."/>
        </authorList>
    </citation>
    <scope>NUCLEOTIDE SEQUENCE [LARGE SCALE GENOMIC DNA]</scope>
    <source>
        <strain evidence="5 6">H2</strain>
    </source>
</reference>
<keyword evidence="2 3" id="KW-0802">TPR repeat</keyword>
<dbReference type="Proteomes" id="UP000256999">
    <property type="component" value="Unassembled WGS sequence"/>
</dbReference>
<evidence type="ECO:0000256" key="2">
    <source>
        <dbReference type="ARBA" id="ARBA00022803"/>
    </source>
</evidence>
<dbReference type="NCBIfam" id="TIGR02917">
    <property type="entry name" value="PEP_TPR_lipo"/>
    <property type="match status" value="1"/>
</dbReference>
<dbReference type="InterPro" id="IPR011990">
    <property type="entry name" value="TPR-like_helical_dom_sf"/>
</dbReference>
<dbReference type="PROSITE" id="PS50005">
    <property type="entry name" value="TPR"/>
    <property type="match status" value="3"/>
</dbReference>
<dbReference type="SMART" id="SM00028">
    <property type="entry name" value="TPR"/>
    <property type="match status" value="10"/>
</dbReference>
<evidence type="ECO:0000256" key="3">
    <source>
        <dbReference type="PROSITE-ProRule" id="PRU00339"/>
    </source>
</evidence>
<dbReference type="PANTHER" id="PTHR44943:SF8">
    <property type="entry name" value="TPR REPEAT-CONTAINING PROTEIN MJ0263"/>
    <property type="match status" value="1"/>
</dbReference>
<sequence length="927" mass="103039">MLRSFTLLPLLASFSILASNDLEKAIGAYQVDDIEAAYIHLKNTLNSDAENLPAKVLMGRVLLRKGLYSEGIQEFNDALAAGADANQFIFEQVRAMLLLGKNQELIDLLDNLTLNKKNQIATLQIKSNAFIALEKYDQALGALKQAENLNSKDIGVISSLANFFIAERSFEQAWQYITLLTTLVPDNNKTWKLRSDYFTAKGNAREALENLERAHQLAPEDPIVMRALAHKYTDAKQHEKALKLVETIIELTPNDPYARLLKSQLLTRTNQLDEAQQVLEDISAKLSLLTEAQKSSNASLAYISGAAALMQGNLELAQNELAFYTSYQPNDVAGLNMLSAIYLQLGKVDKAQELLERNEKVVLKDLGLSLKLFKVYLSTNKIYKAKSVLESLSSTFKDNSQILIAQANYLAKSKRYEEAMTLLNSRQPNAPSASYTLTRGLISLEMGNFKQALAVADSLLAISSENIDFINFKAVTLLKAGRPDQAVSLFTQVLDSTPEHYATKFNLASALAATNEHSEALKIVNSLTEQGHGGSALLLLKAKLARDTNQPQLAIATALKLLTTSPNNVDTIAFLVEVYYRTGQFKEALTHVERLNDLVFLEPNHLASKAKILIQLQDYQAAQQTLKVLLGLAQSANDFYQLSLLQSQAQDLEAAYHSIEQAIEKSPAEPVLHLTQAKLAIEMKPVVESQRLLDKLSQNHPEDANVYLLQGDLLFKQGKQKQAYAAYRKALSLDNQFEQAAAQLYVLASQGVNSRQFSQQMEKILTNKRGTKLMRNFLADFYLNHQQLDKAKHHYKLLAEASNGNKAVFYNNLANIYLDEDIDTAKAYADKALSLMPNSTAIMDTYAWVLAKQGSYTEALTKLRNANALNSEDPVISYHIGYTLHKLNRDGEAKLELKKAVSSTLDFKGKSDAQDLLRFLEVGEQGN</sequence>
<evidence type="ECO:0000313" key="5">
    <source>
        <dbReference type="EMBL" id="REL35062.1"/>
    </source>
</evidence>
<evidence type="ECO:0000256" key="4">
    <source>
        <dbReference type="SAM" id="SignalP"/>
    </source>
</evidence>
<organism evidence="5 6">
    <name type="scientific">Thalassotalea euphylliae</name>
    <dbReference type="NCBI Taxonomy" id="1655234"/>
    <lineage>
        <taxon>Bacteria</taxon>
        <taxon>Pseudomonadati</taxon>
        <taxon>Pseudomonadota</taxon>
        <taxon>Gammaproteobacteria</taxon>
        <taxon>Alteromonadales</taxon>
        <taxon>Colwelliaceae</taxon>
        <taxon>Thalassotalea</taxon>
    </lineage>
</organism>
<proteinExistence type="predicted"/>
<gene>
    <name evidence="5" type="primary">prsT</name>
    <name evidence="5" type="ORF">DXX92_06615</name>
</gene>
<evidence type="ECO:0000313" key="6">
    <source>
        <dbReference type="Proteomes" id="UP000256999"/>
    </source>
</evidence>
<dbReference type="Pfam" id="PF14559">
    <property type="entry name" value="TPR_19"/>
    <property type="match status" value="2"/>
</dbReference>
<evidence type="ECO:0000256" key="1">
    <source>
        <dbReference type="ARBA" id="ARBA00022737"/>
    </source>
</evidence>
<dbReference type="PANTHER" id="PTHR44943">
    <property type="entry name" value="CELLULOSE SYNTHASE OPERON PROTEIN C"/>
    <property type="match status" value="1"/>
</dbReference>
<feature type="repeat" description="TPR" evidence="3">
    <location>
        <begin position="222"/>
        <end position="255"/>
    </location>
</feature>
<comment type="caution">
    <text evidence="5">The sequence shown here is derived from an EMBL/GenBank/DDBJ whole genome shotgun (WGS) entry which is preliminary data.</text>
</comment>
<dbReference type="AlphaFoldDB" id="A0A3E0UH29"/>
<feature type="repeat" description="TPR" evidence="3">
    <location>
        <begin position="188"/>
        <end position="221"/>
    </location>
</feature>
<name>A0A3E0UH29_9GAMM</name>
<dbReference type="EMBL" id="QUOV01000001">
    <property type="protein sequence ID" value="REL35062.1"/>
    <property type="molecule type" value="Genomic_DNA"/>
</dbReference>
<feature type="signal peptide" evidence="4">
    <location>
        <begin position="1"/>
        <end position="18"/>
    </location>
</feature>
<dbReference type="InterPro" id="IPR014266">
    <property type="entry name" value="PEP-CTERM_TPR_PrsT"/>
</dbReference>
<dbReference type="InterPro" id="IPR019734">
    <property type="entry name" value="TPR_rpt"/>
</dbReference>
<keyword evidence="4" id="KW-0732">Signal</keyword>
<dbReference type="RefSeq" id="WP_115999736.1">
    <property type="nucleotide sequence ID" value="NZ_QUOV01000001.1"/>
</dbReference>
<dbReference type="Gene3D" id="1.25.40.10">
    <property type="entry name" value="Tetratricopeptide repeat domain"/>
    <property type="match status" value="3"/>
</dbReference>
<dbReference type="Pfam" id="PF13181">
    <property type="entry name" value="TPR_8"/>
    <property type="match status" value="1"/>
</dbReference>
<dbReference type="OrthoDB" id="6110507at2"/>
<protein>
    <submittedName>
        <fullName evidence="5">PEP-CTERM system TPR-repeat protein PrsT</fullName>
    </submittedName>
</protein>
<accession>A0A3E0UH29</accession>
<dbReference type="SUPFAM" id="SSF48452">
    <property type="entry name" value="TPR-like"/>
    <property type="match status" value="5"/>
</dbReference>
<keyword evidence="1" id="KW-0677">Repeat</keyword>
<feature type="repeat" description="TPR" evidence="3">
    <location>
        <begin position="704"/>
        <end position="737"/>
    </location>
</feature>